<keyword evidence="1" id="KW-0812">Transmembrane</keyword>
<dbReference type="InterPro" id="IPR006373">
    <property type="entry name" value="VSA_Rifin"/>
</dbReference>
<keyword evidence="4" id="KW-1185">Reference proteome</keyword>
<evidence type="ECO:0000256" key="1">
    <source>
        <dbReference type="SAM" id="Phobius"/>
    </source>
</evidence>
<reference evidence="3 4" key="1">
    <citation type="submission" date="2013-02" db="EMBL/GenBank/DDBJ databases">
        <title>The Genome Sequence of Plasmodium falciparum NF54.</title>
        <authorList>
            <consortium name="The Broad Institute Genome Sequencing Platform"/>
            <consortium name="The Broad Institute Genome Sequencing Center for Infectious Disease"/>
            <person name="Neafsey D."/>
            <person name="Cheeseman I."/>
            <person name="Volkman S."/>
            <person name="Adams J."/>
            <person name="Walker B."/>
            <person name="Young S.K."/>
            <person name="Zeng Q."/>
            <person name="Gargeya S."/>
            <person name="Fitzgerald M."/>
            <person name="Haas B."/>
            <person name="Abouelleil A."/>
            <person name="Alvarado L."/>
            <person name="Arachchi H.M."/>
            <person name="Berlin A.M."/>
            <person name="Chapman S.B."/>
            <person name="Dewar J."/>
            <person name="Goldberg J."/>
            <person name="Griggs A."/>
            <person name="Gujja S."/>
            <person name="Hansen M."/>
            <person name="Howarth C."/>
            <person name="Imamovic A."/>
            <person name="Larimer J."/>
            <person name="McCowan C."/>
            <person name="Murphy C."/>
            <person name="Neiman D."/>
            <person name="Pearson M."/>
            <person name="Priest M."/>
            <person name="Roberts A."/>
            <person name="Saif S."/>
            <person name="Shea T."/>
            <person name="Sisk P."/>
            <person name="Sykes S."/>
            <person name="Wortman J."/>
            <person name="Nusbaum C."/>
            <person name="Birren B."/>
        </authorList>
    </citation>
    <scope>NUCLEOTIDE SEQUENCE [LARGE SCALE GENOMIC DNA]</scope>
    <source>
        <strain evidence="3 4">NF54</strain>
    </source>
</reference>
<dbReference type="NCBIfam" id="TIGR01477">
    <property type="entry name" value="RIFIN"/>
    <property type="match status" value="2"/>
</dbReference>
<evidence type="ECO:0008006" key="5">
    <source>
        <dbReference type="Google" id="ProtNLM"/>
    </source>
</evidence>
<keyword evidence="1" id="KW-1133">Transmembrane helix</keyword>
<dbReference type="EMBL" id="KE123803">
    <property type="protein sequence ID" value="EWC88736.1"/>
    <property type="molecule type" value="Genomic_DNA"/>
</dbReference>
<feature type="chain" id="PRO_5004894986" description="Rifin" evidence="2">
    <location>
        <begin position="23"/>
        <end position="665"/>
    </location>
</feature>
<evidence type="ECO:0000256" key="2">
    <source>
        <dbReference type="SAM" id="SignalP"/>
    </source>
</evidence>
<evidence type="ECO:0000313" key="3">
    <source>
        <dbReference type="EMBL" id="EWC88736.1"/>
    </source>
</evidence>
<feature type="transmembrane region" description="Helical" evidence="1">
    <location>
        <begin position="305"/>
        <end position="324"/>
    </location>
</feature>
<dbReference type="Pfam" id="PF02009">
    <property type="entry name" value="RIFIN"/>
    <property type="match status" value="2"/>
</dbReference>
<dbReference type="Proteomes" id="UP000030673">
    <property type="component" value="Unassembled WGS sequence"/>
</dbReference>
<proteinExistence type="predicted"/>
<evidence type="ECO:0000313" key="4">
    <source>
        <dbReference type="Proteomes" id="UP000030673"/>
    </source>
</evidence>
<organism evidence="3 4">
    <name type="scientific">Plasmodium falciparum (isolate NF54)</name>
    <dbReference type="NCBI Taxonomy" id="5843"/>
    <lineage>
        <taxon>Eukaryota</taxon>
        <taxon>Sar</taxon>
        <taxon>Alveolata</taxon>
        <taxon>Apicomplexa</taxon>
        <taxon>Aconoidasida</taxon>
        <taxon>Haemosporida</taxon>
        <taxon>Plasmodiidae</taxon>
        <taxon>Plasmodium</taxon>
        <taxon>Plasmodium (Laverania)</taxon>
    </lineage>
</organism>
<accession>W7JVM5</accession>
<gene>
    <name evidence="3" type="ORF">PFNF54_02431</name>
</gene>
<keyword evidence="1" id="KW-0472">Membrane</keyword>
<keyword evidence="2" id="KW-0732">Signal</keyword>
<feature type="transmembrane region" description="Helical" evidence="1">
    <location>
        <begin position="623"/>
        <end position="645"/>
    </location>
</feature>
<feature type="signal peptide" evidence="2">
    <location>
        <begin position="1"/>
        <end position="22"/>
    </location>
</feature>
<dbReference type="AlphaFoldDB" id="W7JVM5"/>
<protein>
    <recommendedName>
        <fullName evidence="5">Rifin</fullName>
    </recommendedName>
</protein>
<sequence length="665" mass="73895">MNVHYINMLLFAFPLNILVTLYHEYNQRNHKSATFHTSNTKPTKTHRTLCECESYSPSNYENDPEMKEIMEIFNHQTSERFREYDERVQNKRKQCKEQCEKDIQKIILKDKIEKQLAQQFSPLQTNIDTNDIPTCVCKKSLADKTEKVCLNCGKTMGAVAPAWGLLSGLGYAGWSHYVAASILEEGIKKGIEASLIKITEIATHIYQVSTADIPKITTTQILSSGHFTNNVSFFDMVNYINNYMYNTLESEGYSQFCWAISSMASRKPITAFNKTYAIYSEAVTKAVTGAENGVIADLAPSTSSITTTIIASIVAILVIVLVMVNTHKKLSTTTCDIQTTRLLCECELYAPANYDNDPQMKEVMDKFSKQTQQRFEEYDERLQEKRQICKDKCDKEIQKIILKDKIEKQMQEQFATLQTDIQSDSIPTCVCEKSLADKFEKTCLKCGGVLGGGVAPELGLIGGTALYGISVWKPKAIASAIVEAQKAGEAAGKAAGDIAGVAEVISGLKSKFSLDTLFGTTLDKFITTKNYVNETVISGAVKLQYQVSCATDPLGETSVLCFYKTIGEPNATAAVVENAKIVVTDAIQEASEVAFKVTASKTAEFKEINIATVESICNSYNTAIIASIATIVVIILVMIVIYLILRYSRKKKMKKKLQYIKLLNQ</sequence>
<name>W7JVM5_PLAFO</name>